<evidence type="ECO:0000313" key="4">
    <source>
        <dbReference type="EMBL" id="MEW9624631.1"/>
    </source>
</evidence>
<feature type="domain" description="Phosphatidic acid phosphatase type 2/haloperoxidase" evidence="3">
    <location>
        <begin position="94"/>
        <end position="203"/>
    </location>
</feature>
<dbReference type="PIRSF" id="PIRSF000897">
    <property type="entry name" value="Acid_Ptase_ClsA"/>
    <property type="match status" value="1"/>
</dbReference>
<evidence type="ECO:0000256" key="2">
    <source>
        <dbReference type="SAM" id="SignalP"/>
    </source>
</evidence>
<sequence length="238" mass="25244">MKRTSLLLALLLAGQAAFAADGSAPVVDLTALLPPPPAAGSPAARQDIGGVLVVQAHRTPVEIAAAQADRLHSVFRFADVFGTAFTPAQLPHTAAFFARVVAYDKGEVKAVKAFWHRPRPVLVSHAVHPLSQEQPDDWSYPSGHSTLGYTEAVLLANMVPERRAAIFARADLYARHRIVMGVHYPSDVEAGRLAGTVLGGRLLTDPAWQAGYAAARAELRKALALPDEPAAATAVATR</sequence>
<reference evidence="4 5" key="1">
    <citation type="submission" date="2024-06" db="EMBL/GenBank/DDBJ databases">
        <authorList>
            <person name="Woo H."/>
        </authorList>
    </citation>
    <scope>NUCLEOTIDE SEQUENCE [LARGE SCALE GENOMIC DNA]</scope>
    <source>
        <strain evidence="4 5">S2-g</strain>
    </source>
</reference>
<dbReference type="InterPro" id="IPR001011">
    <property type="entry name" value="Acid_Pase_classA_bac"/>
</dbReference>
<dbReference type="EC" id="3.1.3.2" evidence="1"/>
<dbReference type="SUPFAM" id="SSF48317">
    <property type="entry name" value="Acid phosphatase/Vanadium-dependent haloperoxidase"/>
    <property type="match status" value="1"/>
</dbReference>
<comment type="caution">
    <text evidence="4">The sequence shown here is derived from an EMBL/GenBank/DDBJ whole genome shotgun (WGS) entry which is preliminary data.</text>
</comment>
<comment type="similarity">
    <text evidence="1">Belongs to the class A bacterial acid phosphatase family.</text>
</comment>
<dbReference type="CDD" id="cd03397">
    <property type="entry name" value="PAP2_acid_phosphatase"/>
    <property type="match status" value="1"/>
</dbReference>
<feature type="signal peptide" evidence="2">
    <location>
        <begin position="1"/>
        <end position="19"/>
    </location>
</feature>
<dbReference type="Pfam" id="PF01569">
    <property type="entry name" value="PAP2"/>
    <property type="match status" value="1"/>
</dbReference>
<dbReference type="Gene3D" id="1.20.144.10">
    <property type="entry name" value="Phosphatidic acid phosphatase type 2/haloperoxidase"/>
    <property type="match status" value="1"/>
</dbReference>
<evidence type="ECO:0000259" key="3">
    <source>
        <dbReference type="SMART" id="SM00014"/>
    </source>
</evidence>
<protein>
    <recommendedName>
        <fullName evidence="1">Acid phosphatase</fullName>
        <ecNumber evidence="1">3.1.3.2</ecNumber>
    </recommendedName>
</protein>
<organism evidence="4 5">
    <name type="scientific">Rhodanobacter geophilus</name>
    <dbReference type="NCBI Taxonomy" id="3162488"/>
    <lineage>
        <taxon>Bacteria</taxon>
        <taxon>Pseudomonadati</taxon>
        <taxon>Pseudomonadota</taxon>
        <taxon>Gammaproteobacteria</taxon>
        <taxon>Lysobacterales</taxon>
        <taxon>Rhodanobacteraceae</taxon>
        <taxon>Rhodanobacter</taxon>
    </lineage>
</organism>
<comment type="catalytic activity">
    <reaction evidence="1">
        <text>a phosphate monoester + H2O = an alcohol + phosphate</text>
        <dbReference type="Rhea" id="RHEA:15017"/>
        <dbReference type="ChEBI" id="CHEBI:15377"/>
        <dbReference type="ChEBI" id="CHEBI:30879"/>
        <dbReference type="ChEBI" id="CHEBI:43474"/>
        <dbReference type="ChEBI" id="CHEBI:67140"/>
        <dbReference type="EC" id="3.1.3.2"/>
    </reaction>
</comment>
<evidence type="ECO:0000256" key="1">
    <source>
        <dbReference type="PIRNR" id="PIRNR000897"/>
    </source>
</evidence>
<dbReference type="EMBL" id="JBFOHL010000008">
    <property type="protein sequence ID" value="MEW9624631.1"/>
    <property type="molecule type" value="Genomic_DNA"/>
</dbReference>
<keyword evidence="5" id="KW-1185">Reference proteome</keyword>
<dbReference type="InterPro" id="IPR000326">
    <property type="entry name" value="PAP2/HPO"/>
</dbReference>
<dbReference type="SMART" id="SM00014">
    <property type="entry name" value="acidPPc"/>
    <property type="match status" value="1"/>
</dbReference>
<proteinExistence type="inferred from homology"/>
<gene>
    <name evidence="4" type="ORF">ABQJ56_10355</name>
</gene>
<dbReference type="PRINTS" id="PR00483">
    <property type="entry name" value="BACPHPHTASE"/>
</dbReference>
<dbReference type="Proteomes" id="UP001556170">
    <property type="component" value="Unassembled WGS sequence"/>
</dbReference>
<dbReference type="InterPro" id="IPR036938">
    <property type="entry name" value="PAP2/HPO_sf"/>
</dbReference>
<feature type="chain" id="PRO_5046829447" description="Acid phosphatase" evidence="2">
    <location>
        <begin position="20"/>
        <end position="238"/>
    </location>
</feature>
<name>A0ABV3QPT9_9GAMM</name>
<evidence type="ECO:0000313" key="5">
    <source>
        <dbReference type="Proteomes" id="UP001556170"/>
    </source>
</evidence>
<keyword evidence="2" id="KW-0732">Signal</keyword>
<dbReference type="RefSeq" id="WP_367844938.1">
    <property type="nucleotide sequence ID" value="NZ_JBFOHL010000008.1"/>
</dbReference>
<keyword evidence="1" id="KW-0378">Hydrolase</keyword>
<accession>A0ABV3QPT9</accession>